<dbReference type="Proteomes" id="UP000619761">
    <property type="component" value="Unassembled WGS sequence"/>
</dbReference>
<dbReference type="InterPro" id="IPR036629">
    <property type="entry name" value="YjbJ_sf"/>
</dbReference>
<dbReference type="InterPro" id="IPR008462">
    <property type="entry name" value="CsbD"/>
</dbReference>
<evidence type="ECO:0000313" key="4">
    <source>
        <dbReference type="EMBL" id="GGY73989.1"/>
    </source>
</evidence>
<name>A0ABQ3B268_9GAMM</name>
<feature type="domain" description="CsbD-like" evidence="3">
    <location>
        <begin position="4"/>
        <end position="52"/>
    </location>
</feature>
<protein>
    <recommendedName>
        <fullName evidence="3">CsbD-like domain-containing protein</fullName>
    </recommendedName>
</protein>
<dbReference type="Pfam" id="PF05532">
    <property type="entry name" value="CsbD"/>
    <property type="match status" value="1"/>
</dbReference>
<comment type="caution">
    <text evidence="4">The sequence shown here is derived from an EMBL/GenBank/DDBJ whole genome shotgun (WGS) entry which is preliminary data.</text>
</comment>
<organism evidence="4 5">
    <name type="scientific">Cellvibrio zantedeschiae</name>
    <dbReference type="NCBI Taxonomy" id="1237077"/>
    <lineage>
        <taxon>Bacteria</taxon>
        <taxon>Pseudomonadati</taxon>
        <taxon>Pseudomonadota</taxon>
        <taxon>Gammaproteobacteria</taxon>
        <taxon>Cellvibrionales</taxon>
        <taxon>Cellvibrionaceae</taxon>
        <taxon>Cellvibrio</taxon>
    </lineage>
</organism>
<accession>A0ABQ3B268</accession>
<evidence type="ECO:0000259" key="3">
    <source>
        <dbReference type="Pfam" id="PF05532"/>
    </source>
</evidence>
<reference evidence="5" key="1">
    <citation type="journal article" date="2019" name="Int. J. Syst. Evol. Microbiol.">
        <title>The Global Catalogue of Microorganisms (GCM) 10K type strain sequencing project: providing services to taxonomists for standard genome sequencing and annotation.</title>
        <authorList>
            <consortium name="The Broad Institute Genomics Platform"/>
            <consortium name="The Broad Institute Genome Sequencing Center for Infectious Disease"/>
            <person name="Wu L."/>
            <person name="Ma J."/>
        </authorList>
    </citation>
    <scope>NUCLEOTIDE SEQUENCE [LARGE SCALE GENOMIC DNA]</scope>
    <source>
        <strain evidence="5">KCTC 32239</strain>
    </source>
</reference>
<comment type="similarity">
    <text evidence="1">Belongs to the UPF0337 (CsbD) family.</text>
</comment>
<dbReference type="Gene3D" id="1.10.1470.10">
    <property type="entry name" value="YjbJ"/>
    <property type="match status" value="1"/>
</dbReference>
<proteinExistence type="inferred from homology"/>
<dbReference type="SUPFAM" id="SSF69047">
    <property type="entry name" value="Hypothetical protein YjbJ"/>
    <property type="match status" value="1"/>
</dbReference>
<evidence type="ECO:0000256" key="2">
    <source>
        <dbReference type="SAM" id="MobiDB-lite"/>
    </source>
</evidence>
<gene>
    <name evidence="4" type="ORF">GCM10011613_19140</name>
</gene>
<feature type="region of interest" description="Disordered" evidence="2">
    <location>
        <begin position="1"/>
        <end position="54"/>
    </location>
</feature>
<keyword evidence="5" id="KW-1185">Reference proteome</keyword>
<sequence>MNKDQVKGSIKKTAGKVQQKVGEAVGSEKQQAKGIGKQIEGSVQKGIGNAKENR</sequence>
<evidence type="ECO:0000256" key="1">
    <source>
        <dbReference type="ARBA" id="ARBA00009129"/>
    </source>
</evidence>
<evidence type="ECO:0000313" key="5">
    <source>
        <dbReference type="Proteomes" id="UP000619761"/>
    </source>
</evidence>
<dbReference type="EMBL" id="BMYZ01000001">
    <property type="protein sequence ID" value="GGY73989.1"/>
    <property type="molecule type" value="Genomic_DNA"/>
</dbReference>
<dbReference type="RefSeq" id="WP_189417847.1">
    <property type="nucleotide sequence ID" value="NZ_BMYZ01000001.1"/>
</dbReference>